<keyword evidence="3" id="KW-1185">Reference proteome</keyword>
<dbReference type="Proteomes" id="UP000189339">
    <property type="component" value="Unassembled WGS sequence"/>
</dbReference>
<name>A0A1V2DW69_9GAMM</name>
<reference evidence="2 3" key="1">
    <citation type="submission" date="2016-12" db="EMBL/GenBank/DDBJ databases">
        <title>Marinobacter lutaoensis whole genome sequencing.</title>
        <authorList>
            <person name="Verma A."/>
            <person name="Krishnamurthi S."/>
        </authorList>
    </citation>
    <scope>NUCLEOTIDE SEQUENCE [LARGE SCALE GENOMIC DNA]</scope>
    <source>
        <strain evidence="2 3">T5054</strain>
    </source>
</reference>
<dbReference type="AlphaFoldDB" id="A0A1V2DW69"/>
<gene>
    <name evidence="2" type="ORF">BTO32_04590</name>
</gene>
<evidence type="ECO:0000313" key="3">
    <source>
        <dbReference type="Proteomes" id="UP000189339"/>
    </source>
</evidence>
<organism evidence="2 3">
    <name type="scientific">Marinobacter lutaoensis</name>
    <dbReference type="NCBI Taxonomy" id="135739"/>
    <lineage>
        <taxon>Bacteria</taxon>
        <taxon>Pseudomonadati</taxon>
        <taxon>Pseudomonadota</taxon>
        <taxon>Gammaproteobacteria</taxon>
        <taxon>Pseudomonadales</taxon>
        <taxon>Marinobacteraceae</taxon>
        <taxon>Marinobacter</taxon>
    </lineage>
</organism>
<dbReference type="EMBL" id="MSCW01000003">
    <property type="protein sequence ID" value="ONF44730.1"/>
    <property type="molecule type" value="Genomic_DNA"/>
</dbReference>
<evidence type="ECO:0000313" key="2">
    <source>
        <dbReference type="EMBL" id="ONF44730.1"/>
    </source>
</evidence>
<feature type="domain" description="Type 4 fimbrial biogenesis protein PilX N-terminal" evidence="1">
    <location>
        <begin position="10"/>
        <end position="60"/>
    </location>
</feature>
<accession>A0A1V2DW69</accession>
<protein>
    <recommendedName>
        <fullName evidence="1">Type 4 fimbrial biogenesis protein PilX N-terminal domain-containing protein</fullName>
    </recommendedName>
</protein>
<evidence type="ECO:0000259" key="1">
    <source>
        <dbReference type="Pfam" id="PF14341"/>
    </source>
</evidence>
<comment type="caution">
    <text evidence="2">The sequence shown here is derived from an EMBL/GenBank/DDBJ whole genome shotgun (WGS) entry which is preliminary data.</text>
</comment>
<dbReference type="OrthoDB" id="6364804at2"/>
<sequence length="186" mass="19886">MIRKPTDRQKGAVLLLSLVILLVLTLLAVSGMQGSIMQERMATAQRDGVQALEIAETALAEAESILDGLSDLSAFGSTNGFYDGTDPDVTVPSPFDSSTWSDSDNYVKGTKINGVEPAFIFEYKGKVTLDSEGELPRDMSQYSSSETSDFDYARILVRTTGPSGLSARILEGFYVFQPGGLGGGNP</sequence>
<proteinExistence type="predicted"/>
<dbReference type="InterPro" id="IPR025746">
    <property type="entry name" value="PilX_N_dom"/>
</dbReference>
<dbReference type="STRING" id="135739.BTO32_04590"/>
<dbReference type="Pfam" id="PF14341">
    <property type="entry name" value="PilX_N"/>
    <property type="match status" value="1"/>
</dbReference>
<dbReference type="RefSeq" id="WP_076723280.1">
    <property type="nucleotide sequence ID" value="NZ_MSCW01000003.1"/>
</dbReference>